<evidence type="ECO:0000256" key="2">
    <source>
        <dbReference type="ARBA" id="ARBA00011738"/>
    </source>
</evidence>
<evidence type="ECO:0000256" key="4">
    <source>
        <dbReference type="RuleBase" id="RU000672"/>
    </source>
</evidence>
<comment type="PTM">
    <text evidence="4">Topaquinone (TPQ) is generated by copper-dependent autoxidation of a specific tyrosyl residue.</text>
</comment>
<dbReference type="GO" id="GO:0009308">
    <property type="term" value="P:amine metabolic process"/>
    <property type="evidence" value="ECO:0007669"/>
    <property type="project" value="UniProtKB-UniRule"/>
</dbReference>
<dbReference type="InterPro" id="IPR000269">
    <property type="entry name" value="Cu_amine_oxidase"/>
</dbReference>
<accession>A0A815U8Z2</accession>
<dbReference type="PROSITE" id="PS01165">
    <property type="entry name" value="COPPER_AMINE_OXID_2"/>
    <property type="match status" value="1"/>
</dbReference>
<comment type="cofactor">
    <cofactor evidence="4">
        <name>Cu cation</name>
        <dbReference type="ChEBI" id="CHEBI:23378"/>
    </cofactor>
    <text evidence="4">Contains 1 topaquinone per subunit.</text>
</comment>
<dbReference type="EMBL" id="CAJNON010002838">
    <property type="protein sequence ID" value="CAF1517549.1"/>
    <property type="molecule type" value="Genomic_DNA"/>
</dbReference>
<dbReference type="Proteomes" id="UP000663891">
    <property type="component" value="Unassembled WGS sequence"/>
</dbReference>
<dbReference type="InterPro" id="IPR015798">
    <property type="entry name" value="Cu_amine_oxidase_C"/>
</dbReference>
<comment type="subunit">
    <text evidence="2">Homodimer.</text>
</comment>
<feature type="domain" description="Copper amine oxidase catalytic" evidence="5">
    <location>
        <begin position="1"/>
        <end position="50"/>
    </location>
</feature>
<organism evidence="6 7">
    <name type="scientific">Adineta steineri</name>
    <dbReference type="NCBI Taxonomy" id="433720"/>
    <lineage>
        <taxon>Eukaryota</taxon>
        <taxon>Metazoa</taxon>
        <taxon>Spiralia</taxon>
        <taxon>Gnathifera</taxon>
        <taxon>Rotifera</taxon>
        <taxon>Eurotatoria</taxon>
        <taxon>Bdelloidea</taxon>
        <taxon>Adinetida</taxon>
        <taxon>Adinetidae</taxon>
        <taxon>Adineta</taxon>
    </lineage>
</organism>
<dbReference type="OrthoDB" id="5379943at2759"/>
<sequence>DDSLVNCDLVTWYTFGINHIVRAEDWPVMPVETVGFRLQPVGFFAGSPAMDVPPPIPKICTTEACAHH</sequence>
<dbReference type="Gene3D" id="2.70.98.20">
    <property type="entry name" value="Copper amine oxidase, catalytic domain"/>
    <property type="match status" value="1"/>
</dbReference>
<comment type="cofactor">
    <cofactor evidence="1">
        <name>Cu cation</name>
        <dbReference type="ChEBI" id="CHEBI:23378"/>
    </cofactor>
</comment>
<keyword evidence="4" id="KW-0801">TPQ</keyword>
<dbReference type="PANTHER" id="PTHR10638:SF86">
    <property type="entry name" value="COPPER AMINE OXIDASE 1-RELATED"/>
    <property type="match status" value="1"/>
</dbReference>
<dbReference type="GO" id="GO:0008131">
    <property type="term" value="F:primary methylamine oxidase activity"/>
    <property type="evidence" value="ECO:0007669"/>
    <property type="project" value="UniProtKB-EC"/>
</dbReference>
<comment type="catalytic activity">
    <reaction evidence="3">
        <text>a primary methyl amine + O2 + H2O = an aldehyde + H2O2 + NH4(+)</text>
        <dbReference type="Rhea" id="RHEA:16153"/>
        <dbReference type="ChEBI" id="CHEBI:15377"/>
        <dbReference type="ChEBI" id="CHEBI:15379"/>
        <dbReference type="ChEBI" id="CHEBI:16240"/>
        <dbReference type="ChEBI" id="CHEBI:17478"/>
        <dbReference type="ChEBI" id="CHEBI:28938"/>
        <dbReference type="ChEBI" id="CHEBI:228804"/>
        <dbReference type="EC" id="1.4.3.21"/>
    </reaction>
</comment>
<evidence type="ECO:0000256" key="3">
    <source>
        <dbReference type="ARBA" id="ARBA00048032"/>
    </source>
</evidence>
<dbReference type="InterPro" id="IPR049947">
    <property type="entry name" value="Cu_Am_Ox_Cu-bd"/>
</dbReference>
<evidence type="ECO:0000313" key="6">
    <source>
        <dbReference type="EMBL" id="CAF1517549.1"/>
    </source>
</evidence>
<dbReference type="InterPro" id="IPR036460">
    <property type="entry name" value="Cu_amine_oxidase_C_sf"/>
</dbReference>
<dbReference type="SUPFAM" id="SSF49998">
    <property type="entry name" value="Amine oxidase catalytic domain"/>
    <property type="match status" value="1"/>
</dbReference>
<dbReference type="GO" id="GO:0005507">
    <property type="term" value="F:copper ion binding"/>
    <property type="evidence" value="ECO:0007669"/>
    <property type="project" value="InterPro"/>
</dbReference>
<dbReference type="GO" id="GO:0048038">
    <property type="term" value="F:quinone binding"/>
    <property type="evidence" value="ECO:0007669"/>
    <property type="project" value="InterPro"/>
</dbReference>
<dbReference type="Pfam" id="PF01179">
    <property type="entry name" value="Cu_amine_oxid"/>
    <property type="match status" value="1"/>
</dbReference>
<gene>
    <name evidence="6" type="ORF">VCS650_LOCUS43111</name>
</gene>
<dbReference type="AlphaFoldDB" id="A0A815U8Z2"/>
<proteinExistence type="inferred from homology"/>
<keyword evidence="4" id="KW-0186">Copper</keyword>
<dbReference type="EC" id="1.4.3.-" evidence="4"/>
<dbReference type="PANTHER" id="PTHR10638">
    <property type="entry name" value="COPPER AMINE OXIDASE"/>
    <property type="match status" value="1"/>
</dbReference>
<keyword evidence="4" id="KW-0479">Metal-binding</keyword>
<keyword evidence="4" id="KW-0560">Oxidoreductase</keyword>
<comment type="caution">
    <text evidence="6">The sequence shown here is derived from an EMBL/GenBank/DDBJ whole genome shotgun (WGS) entry which is preliminary data.</text>
</comment>
<evidence type="ECO:0000256" key="1">
    <source>
        <dbReference type="ARBA" id="ARBA00001935"/>
    </source>
</evidence>
<reference evidence="6" key="1">
    <citation type="submission" date="2021-02" db="EMBL/GenBank/DDBJ databases">
        <authorList>
            <person name="Nowell W R."/>
        </authorList>
    </citation>
    <scope>NUCLEOTIDE SEQUENCE</scope>
</reference>
<name>A0A815U8Z2_9BILA</name>
<comment type="similarity">
    <text evidence="4">Belongs to the copper/topaquinone oxidase family.</text>
</comment>
<evidence type="ECO:0000313" key="7">
    <source>
        <dbReference type="Proteomes" id="UP000663891"/>
    </source>
</evidence>
<protein>
    <recommendedName>
        <fullName evidence="4">Amine oxidase</fullName>
        <ecNumber evidence="4">1.4.3.-</ecNumber>
    </recommendedName>
</protein>
<feature type="non-terminal residue" evidence="6">
    <location>
        <position position="1"/>
    </location>
</feature>
<evidence type="ECO:0000259" key="5">
    <source>
        <dbReference type="Pfam" id="PF01179"/>
    </source>
</evidence>